<dbReference type="EMBL" id="FQXG01000002">
    <property type="protein sequence ID" value="SHH33151.1"/>
    <property type="molecule type" value="Genomic_DNA"/>
</dbReference>
<reference evidence="10 11" key="1">
    <citation type="submission" date="2016-11" db="EMBL/GenBank/DDBJ databases">
        <authorList>
            <person name="Jaros S."/>
            <person name="Januszkiewicz K."/>
            <person name="Wedrychowicz H."/>
        </authorList>
    </citation>
    <scope>NUCLEOTIDE SEQUENCE [LARGE SCALE GENOMIC DNA]</scope>
    <source>
        <strain evidence="10 11">DSM 16917</strain>
    </source>
</reference>
<keyword evidence="6 8" id="KW-0472">Membrane</keyword>
<dbReference type="GO" id="GO:0044877">
    <property type="term" value="F:protein-containing complex binding"/>
    <property type="evidence" value="ECO:0007669"/>
    <property type="project" value="InterPro"/>
</dbReference>
<dbReference type="RefSeq" id="WP_067662920.1">
    <property type="nucleotide sequence ID" value="NZ_FQXG01000002.1"/>
</dbReference>
<dbReference type="PIRSF" id="PIRSF006170">
    <property type="entry name" value="YfgM"/>
    <property type="match status" value="1"/>
</dbReference>
<feature type="transmembrane region" description="Helical" evidence="8">
    <location>
        <begin position="21"/>
        <end position="42"/>
    </location>
</feature>
<evidence type="ECO:0000256" key="6">
    <source>
        <dbReference type="ARBA" id="ARBA00023136"/>
    </source>
</evidence>
<evidence type="ECO:0000256" key="7">
    <source>
        <dbReference type="ARBA" id="ARBA00023186"/>
    </source>
</evidence>
<keyword evidence="4 8" id="KW-0812">Transmembrane</keyword>
<proteinExistence type="predicted"/>
<dbReference type="OrthoDB" id="9789675at2"/>
<name>A0A1M5S3T0_9GAMM</name>
<protein>
    <submittedName>
        <fullName evidence="10">Putative negative regulator of RcsB-dependent stress response</fullName>
    </submittedName>
</protein>
<evidence type="ECO:0000256" key="5">
    <source>
        <dbReference type="ARBA" id="ARBA00022989"/>
    </source>
</evidence>
<dbReference type="STRING" id="299255.SAMN02745129_1859"/>
<gene>
    <name evidence="10" type="ORF">SAMN02745129_1859</name>
</gene>
<dbReference type="PANTHER" id="PTHR38035:SF1">
    <property type="entry name" value="ANCILLARY SECYEG TRANSLOCON SUBUNIT"/>
    <property type="match status" value="1"/>
</dbReference>
<accession>A0A1M5S3T0</accession>
<keyword evidence="5 8" id="KW-1133">Transmembrane helix</keyword>
<sequence>MEIYSTEEQQVEAIKTFWKEYGMSIIGGAVLGLGGLFGWNAYQDHQETQRESASTDFAKIVESSASADEVRAAADAFRAEHGNAGYLALTDLLEARTAVESGDLARAESLLSGAIGQLDSSVAPLAQLRLARVQIAQDNLAAAEATLATISNEAFVVQRDELKGDLFKQKGELQAAREAYQSALDAGGALTNPGLQMKLDDLAQAG</sequence>
<evidence type="ECO:0000256" key="8">
    <source>
        <dbReference type="SAM" id="Phobius"/>
    </source>
</evidence>
<evidence type="ECO:0000256" key="4">
    <source>
        <dbReference type="ARBA" id="ARBA00022692"/>
    </source>
</evidence>
<feature type="domain" description="Ancillary SecYEG translocon subunit/Cell division coordinator CpoB TPR" evidence="9">
    <location>
        <begin position="15"/>
        <end position="204"/>
    </location>
</feature>
<keyword evidence="3" id="KW-1003">Cell membrane</keyword>
<dbReference type="InterPro" id="IPR018704">
    <property type="entry name" value="SecYEG/CpoB_TPR"/>
</dbReference>
<dbReference type="Pfam" id="PF09976">
    <property type="entry name" value="TPR_21"/>
    <property type="match status" value="1"/>
</dbReference>
<dbReference type="PANTHER" id="PTHR38035">
    <property type="entry name" value="UPF0070 PROTEIN YFGM"/>
    <property type="match status" value="1"/>
</dbReference>
<evidence type="ECO:0000256" key="3">
    <source>
        <dbReference type="ARBA" id="ARBA00022475"/>
    </source>
</evidence>
<evidence type="ECO:0000256" key="1">
    <source>
        <dbReference type="ARBA" id="ARBA00004167"/>
    </source>
</evidence>
<keyword evidence="7" id="KW-0143">Chaperone</keyword>
<dbReference type="AlphaFoldDB" id="A0A1M5S3T0"/>
<evidence type="ECO:0000313" key="10">
    <source>
        <dbReference type="EMBL" id="SHH33151.1"/>
    </source>
</evidence>
<evidence type="ECO:0000259" key="9">
    <source>
        <dbReference type="Pfam" id="PF09976"/>
    </source>
</evidence>
<dbReference type="GO" id="GO:0005886">
    <property type="term" value="C:plasma membrane"/>
    <property type="evidence" value="ECO:0007669"/>
    <property type="project" value="UniProtKB-SubCell"/>
</dbReference>
<comment type="subcellular location">
    <subcellularLocation>
        <location evidence="2">Cell membrane</location>
    </subcellularLocation>
    <subcellularLocation>
        <location evidence="1">Membrane</location>
        <topology evidence="1">Single-pass membrane protein</topology>
    </subcellularLocation>
</comment>
<dbReference type="InterPro" id="IPR026039">
    <property type="entry name" value="YfgM"/>
</dbReference>
<evidence type="ECO:0000256" key="2">
    <source>
        <dbReference type="ARBA" id="ARBA00004236"/>
    </source>
</evidence>
<keyword evidence="11" id="KW-1185">Reference proteome</keyword>
<organism evidence="10 11">
    <name type="scientific">Ferrimonas marina</name>
    <dbReference type="NCBI Taxonomy" id="299255"/>
    <lineage>
        <taxon>Bacteria</taxon>
        <taxon>Pseudomonadati</taxon>
        <taxon>Pseudomonadota</taxon>
        <taxon>Gammaproteobacteria</taxon>
        <taxon>Alteromonadales</taxon>
        <taxon>Ferrimonadaceae</taxon>
        <taxon>Ferrimonas</taxon>
    </lineage>
</organism>
<evidence type="ECO:0000313" key="11">
    <source>
        <dbReference type="Proteomes" id="UP000184268"/>
    </source>
</evidence>
<dbReference type="Proteomes" id="UP000184268">
    <property type="component" value="Unassembled WGS sequence"/>
</dbReference>